<dbReference type="InterPro" id="IPR050823">
    <property type="entry name" value="Plant_Ser_Thr_Prot_Kinase"/>
</dbReference>
<keyword evidence="17" id="KW-1133">Transmembrane helix</keyword>
<keyword evidence="15" id="KW-0611">Plant defense</keyword>
<keyword evidence="19" id="KW-0675">Receptor</keyword>
<dbReference type="Gene3D" id="3.80.10.10">
    <property type="entry name" value="Ribonuclease Inhibitor"/>
    <property type="match status" value="1"/>
</dbReference>
<feature type="region of interest" description="Disordered" evidence="23">
    <location>
        <begin position="1316"/>
        <end position="1358"/>
    </location>
</feature>
<dbReference type="Gramene" id="PRQ47887">
    <property type="protein sequence ID" value="PRQ47887"/>
    <property type="gene ID" value="RchiOBHm_Chr2g0104611"/>
</dbReference>
<dbReference type="InterPro" id="IPR042197">
    <property type="entry name" value="Apaf_helical"/>
</dbReference>
<dbReference type="InterPro" id="IPR017441">
    <property type="entry name" value="Protein_kinase_ATP_BS"/>
</dbReference>
<evidence type="ECO:0000256" key="4">
    <source>
        <dbReference type="ARBA" id="ARBA00008684"/>
    </source>
</evidence>
<keyword evidence="26" id="KW-1185">Reference proteome</keyword>
<dbReference type="Pfam" id="PF00931">
    <property type="entry name" value="NB-ARC"/>
    <property type="match status" value="1"/>
</dbReference>
<dbReference type="Pfam" id="PF23598">
    <property type="entry name" value="LRR_14"/>
    <property type="match status" value="1"/>
</dbReference>
<protein>
    <recommendedName>
        <fullName evidence="6">non-specific serine/threonine protein kinase</fullName>
        <ecNumber evidence="6">2.7.11.1</ecNumber>
    </recommendedName>
</protein>
<dbReference type="InterPro" id="IPR001245">
    <property type="entry name" value="Ser-Thr/Tyr_kinase_cat_dom"/>
</dbReference>
<dbReference type="Gene3D" id="1.10.10.10">
    <property type="entry name" value="Winged helix-like DNA-binding domain superfamily/Winged helix DNA-binding domain"/>
    <property type="match status" value="1"/>
</dbReference>
<dbReference type="InterPro" id="IPR011009">
    <property type="entry name" value="Kinase-like_dom_sf"/>
</dbReference>
<evidence type="ECO:0000256" key="21">
    <source>
        <dbReference type="ARBA" id="ARBA00054261"/>
    </source>
</evidence>
<dbReference type="InterPro" id="IPR000719">
    <property type="entry name" value="Prot_kinase_dom"/>
</dbReference>
<dbReference type="EC" id="2.7.11.1" evidence="6"/>
<evidence type="ECO:0000256" key="1">
    <source>
        <dbReference type="ARBA" id="ARBA00004251"/>
    </source>
</evidence>
<keyword evidence="13 22" id="KW-0547">Nucleotide-binding</keyword>
<reference evidence="25 26" key="1">
    <citation type="journal article" date="2018" name="Nat. Genet.">
        <title>The Rosa genome provides new insights in the design of modern roses.</title>
        <authorList>
            <person name="Bendahmane M."/>
        </authorList>
    </citation>
    <scope>NUCLEOTIDE SEQUENCE [LARGE SCALE GENOMIC DNA]</scope>
    <source>
        <strain evidence="26">cv. Old Blush</strain>
    </source>
</reference>
<dbReference type="InterPro" id="IPR002182">
    <property type="entry name" value="NB-ARC"/>
</dbReference>
<accession>A0A2P6RN78</accession>
<evidence type="ECO:0000256" key="14">
    <source>
        <dbReference type="ARBA" id="ARBA00022777"/>
    </source>
</evidence>
<dbReference type="SMART" id="SM00220">
    <property type="entry name" value="S_TKc"/>
    <property type="match status" value="2"/>
</dbReference>
<evidence type="ECO:0000256" key="23">
    <source>
        <dbReference type="SAM" id="MobiDB-lite"/>
    </source>
</evidence>
<keyword evidence="14 25" id="KW-0418">Kinase</keyword>
<evidence type="ECO:0000256" key="11">
    <source>
        <dbReference type="ARBA" id="ARBA00022729"/>
    </source>
</evidence>
<dbReference type="FunFam" id="1.10.510.10:FF:000240">
    <property type="entry name" value="Lectin-domain containing receptor kinase A4.3"/>
    <property type="match status" value="1"/>
</dbReference>
<feature type="compositionally biased region" description="Polar residues" evidence="23">
    <location>
        <begin position="938"/>
        <end position="951"/>
    </location>
</feature>
<name>A0A2P6RN78_ROSCH</name>
<dbReference type="EMBL" id="PDCK01000040">
    <property type="protein sequence ID" value="PRQ47887.1"/>
    <property type="molecule type" value="Genomic_DNA"/>
</dbReference>
<dbReference type="Pfam" id="PF05659">
    <property type="entry name" value="RPW8"/>
    <property type="match status" value="1"/>
</dbReference>
<evidence type="ECO:0000259" key="24">
    <source>
        <dbReference type="PROSITE" id="PS50011"/>
    </source>
</evidence>
<dbReference type="Pfam" id="PF07714">
    <property type="entry name" value="PK_Tyr_Ser-Thr"/>
    <property type="match status" value="2"/>
</dbReference>
<evidence type="ECO:0000256" key="19">
    <source>
        <dbReference type="ARBA" id="ARBA00023170"/>
    </source>
</evidence>
<evidence type="ECO:0000256" key="18">
    <source>
        <dbReference type="ARBA" id="ARBA00023136"/>
    </source>
</evidence>
<dbReference type="Proteomes" id="UP000238479">
    <property type="component" value="Chromosome 2"/>
</dbReference>
<evidence type="ECO:0000256" key="2">
    <source>
        <dbReference type="ARBA" id="ARBA00008171"/>
    </source>
</evidence>
<evidence type="ECO:0000256" key="3">
    <source>
        <dbReference type="ARBA" id="ARBA00008536"/>
    </source>
</evidence>
<evidence type="ECO:0000256" key="10">
    <source>
        <dbReference type="ARBA" id="ARBA00022692"/>
    </source>
</evidence>
<evidence type="ECO:0000256" key="6">
    <source>
        <dbReference type="ARBA" id="ARBA00012513"/>
    </source>
</evidence>
<dbReference type="Gene3D" id="3.30.200.20">
    <property type="entry name" value="Phosphorylase Kinase, domain 1"/>
    <property type="match status" value="2"/>
</dbReference>
<comment type="subcellular location">
    <subcellularLocation>
        <location evidence="1">Cell membrane</location>
        <topology evidence="1">Single-pass type I membrane protein</topology>
    </subcellularLocation>
</comment>
<dbReference type="GO" id="GO:0106310">
    <property type="term" value="F:protein serine kinase activity"/>
    <property type="evidence" value="ECO:0007669"/>
    <property type="project" value="RHEA"/>
</dbReference>
<evidence type="ECO:0000256" key="16">
    <source>
        <dbReference type="ARBA" id="ARBA00022840"/>
    </source>
</evidence>
<dbReference type="FunFam" id="3.30.200.20:FF:000228">
    <property type="entry name" value="Serine/threonine-protein kinase BIK1"/>
    <property type="match status" value="1"/>
</dbReference>
<evidence type="ECO:0000256" key="20">
    <source>
        <dbReference type="ARBA" id="ARBA00023180"/>
    </source>
</evidence>
<proteinExistence type="inferred from homology"/>
<comment type="similarity">
    <text evidence="3">In the N-terminal section; belongs to the leguminous lectin family.</text>
</comment>
<sequence length="1689" mass="190120">MTVASLEGRVEAAFLALFGIVLEVKDKNVMYRPLMGSIKSSLDCLKPLIEDMAQGNRVLDRPVKELEYFRMHMEKGAELVRKCSKNGVCAKYKKKKYTNQLLELDACLQRQFNVLRAQVARDVRETTASIKSIQKVIKRIEESGVMKNQMEMNGPCEVVEASSPDEQNEGLVEPSSPDEQNKGVGKMEASDIRVEGSGEVQEKSEVPNCFEVPEPPLFTVGLDVALKEMKMKLLEDGFTKIVVWGVGGVGKTTLVKMLCHDQEVKDKFKKIFFTTASKWQNLNLIMQELYRVLCSQIPTFQNKEGRRYLVVLDDVGDGSESILPEFDGLKIPNSKILITSRYPFPGVGSQYHLKSLNDEDAMSLFHHSASLGDQCSYIPEDLLRKIVECCKGLPLAITVNGRSLCGQPIEIWQKRIVEWGRGSSIFDTEPEMIVCLQRSLDALHREKTIIKECFVDLASFPEDQVIPAAALIDMWAELYGLDEEYWSIANLQKLTIRGFANIVSREEEMEVDGYYSDLFVTLHHMLRGLAIHKASEDTIEQRNRLIIDIHGDNLPSWWTEQKYQPRNARLLSVSTDRAFSRKWHYMQVPKVEVLVLNFQTEKYELPDFLDKIDKLKVLVVTNYGSSSAQLSNFQLVGSLRNLKRIRLEGVSITSITKNPIQLDSLKKIAFTKCDMGQAFGNSSFQFSIAFPNLVEMYVEHCHDLKELPADLGNLSHLETLSISNCHRLSTLPEGIGNLSKLKRLRVRYGTNFVKFPGSIRKLNSLEFLDISGCIKIMGFPEDIGEMSRLRKLNISGCSRLKELPLSVLSLEQLQEVIMDEETEKSWNPFLLKNIDTRVVPPLTVGFDVALEELNCQVLKDRMSRRVECGIAQNKIQTEGWCPVPVPSSLTMGLDVLNVWGAMKMDEKLTSEVRVKQIEGSDVVKKQLGIKGISGNHSRNNIVSNASSSAGGSQLLKAAETDESQTDEQSLETFVLRRFNFEELNVATGNFRSDGIIGRGPFGNIFKGWVDEKTLAPSKVGFGMPVAVKKLNPERVLDFEEWQSELNFRGRTSHPNLVKLLGYCREEKEMLFVYDFMPNGSLEDHFHRRSPGIETLPWNYRLDAAFGMEPLSWNKRLDIASGVAQALAYLHTFSPNQIVHSDLKASNILLDRNYNAKLSNFGLERLGKTGELSHQSTRFVGTSPYIDPKEITTGHSYVKSDVYRFGVTLLQLLTGLKTTDRNRPSERQNLGLKTTDRNCPSERQNLVEWGKPLLLNERNLKTIMDVRIEGQYSSKAAFQVAQLTLKCLALDPKSRPSTTEVVEELEQIQAIEERTLNTSMPSSECRRNIDSNTSSGGGTSVFSEGKTSTFQSKDDDQSIDGHISETSNLRVFSFAELKTATRNFRADTMLGEGGFGIVFKGWLDETSVSPSKAGTGMMIAIKKLKAESFQGFKEWQAEVNFVGRLSHPNLVKLLGYCWEDKELLLVYEFMSRGSLENHLFRRNPNFEPLCWEKRIKIAIGAARGLAFLHSLEKQVIYRDFKTSNILLDGNYNAKLSDFGLAKLGPTGGDSHVSTRIMGTYGYAAPEYIATGHLYVKSDVYSFGVVLLELLTGLRALDTKRPKEQLNLVSWANRLLSNKRYLKTIIDGQMEGQYSFKAASKAGQITLKCLAPDPKNRPSMKEVVEELEQIQAIEEKLTATDSSNSHLGMVS</sequence>
<keyword evidence="18" id="KW-0472">Membrane</keyword>
<dbReference type="InterPro" id="IPR036388">
    <property type="entry name" value="WH-like_DNA-bd_sf"/>
</dbReference>
<dbReference type="Gene3D" id="3.40.50.300">
    <property type="entry name" value="P-loop containing nucleotide triphosphate hydrolases"/>
    <property type="match status" value="1"/>
</dbReference>
<dbReference type="SUPFAM" id="SSF52058">
    <property type="entry name" value="L domain-like"/>
    <property type="match status" value="1"/>
</dbReference>
<dbReference type="InterPro" id="IPR008271">
    <property type="entry name" value="Ser/Thr_kinase_AS"/>
</dbReference>
<dbReference type="CDD" id="cd14066">
    <property type="entry name" value="STKc_IRAK"/>
    <property type="match status" value="1"/>
</dbReference>
<evidence type="ECO:0000256" key="22">
    <source>
        <dbReference type="PROSITE-ProRule" id="PRU10141"/>
    </source>
</evidence>
<evidence type="ECO:0000313" key="25">
    <source>
        <dbReference type="EMBL" id="PRQ47887.1"/>
    </source>
</evidence>
<dbReference type="FunFam" id="1.10.510.10:FF:000032">
    <property type="entry name" value="Serine/threonine-protein kinase PBS1"/>
    <property type="match status" value="1"/>
</dbReference>
<evidence type="ECO:0000256" key="9">
    <source>
        <dbReference type="ARBA" id="ARBA00022679"/>
    </source>
</evidence>
<evidence type="ECO:0000256" key="13">
    <source>
        <dbReference type="ARBA" id="ARBA00022741"/>
    </source>
</evidence>
<comment type="similarity">
    <text evidence="2">Belongs to the protein kinase superfamily. TKL Ser/Thr protein kinase family. ROCO subfamily.</text>
</comment>
<keyword evidence="7" id="KW-1003">Cell membrane</keyword>
<keyword evidence="20" id="KW-0325">Glycoprotein</keyword>
<evidence type="ECO:0000256" key="5">
    <source>
        <dbReference type="ARBA" id="ARBA00010217"/>
    </source>
</evidence>
<keyword evidence="10" id="KW-0812">Transmembrane</keyword>
<keyword evidence="8" id="KW-0723">Serine/threonine-protein kinase</keyword>
<feature type="domain" description="Protein kinase" evidence="24">
    <location>
        <begin position="1383"/>
        <end position="1668"/>
    </location>
</feature>
<dbReference type="PROSITE" id="PS50011">
    <property type="entry name" value="PROTEIN_KINASE_DOM"/>
    <property type="match status" value="2"/>
</dbReference>
<keyword evidence="16 22" id="KW-0067">ATP-binding</keyword>
<dbReference type="Gene3D" id="1.10.8.430">
    <property type="entry name" value="Helical domain of apoptotic protease-activating factors"/>
    <property type="match status" value="1"/>
</dbReference>
<gene>
    <name evidence="25" type="ORF">RchiOBHm_Chr2g0104611</name>
</gene>
<dbReference type="InterPro" id="IPR032675">
    <property type="entry name" value="LRR_dom_sf"/>
</dbReference>
<dbReference type="GO" id="GO:0005886">
    <property type="term" value="C:plasma membrane"/>
    <property type="evidence" value="ECO:0007669"/>
    <property type="project" value="UniProtKB-SubCell"/>
</dbReference>
<dbReference type="Gene3D" id="1.10.510.10">
    <property type="entry name" value="Transferase(Phosphotransferase) domain 1"/>
    <property type="match status" value="2"/>
</dbReference>
<dbReference type="PROSITE" id="PS00107">
    <property type="entry name" value="PROTEIN_KINASE_ATP"/>
    <property type="match status" value="1"/>
</dbReference>
<evidence type="ECO:0000256" key="12">
    <source>
        <dbReference type="ARBA" id="ARBA00022737"/>
    </source>
</evidence>
<evidence type="ECO:0000256" key="7">
    <source>
        <dbReference type="ARBA" id="ARBA00022475"/>
    </source>
</evidence>
<dbReference type="GO" id="GO:0002229">
    <property type="term" value="P:defense response to oomycetes"/>
    <property type="evidence" value="ECO:0007669"/>
    <property type="project" value="UniProtKB-ARBA"/>
</dbReference>
<dbReference type="GO" id="GO:0005524">
    <property type="term" value="F:ATP binding"/>
    <property type="evidence" value="ECO:0007669"/>
    <property type="project" value="UniProtKB-UniRule"/>
</dbReference>
<comment type="similarity">
    <text evidence="4">Belongs to the protein kinase superfamily. Ser/Thr protein kinase family.</text>
</comment>
<evidence type="ECO:0000256" key="17">
    <source>
        <dbReference type="ARBA" id="ARBA00022989"/>
    </source>
</evidence>
<dbReference type="PRINTS" id="PR00364">
    <property type="entry name" value="DISEASERSIST"/>
</dbReference>
<organism evidence="25 26">
    <name type="scientific">Rosa chinensis</name>
    <name type="common">China rose</name>
    <dbReference type="NCBI Taxonomy" id="74649"/>
    <lineage>
        <taxon>Eukaryota</taxon>
        <taxon>Viridiplantae</taxon>
        <taxon>Streptophyta</taxon>
        <taxon>Embryophyta</taxon>
        <taxon>Tracheophyta</taxon>
        <taxon>Spermatophyta</taxon>
        <taxon>Magnoliopsida</taxon>
        <taxon>eudicotyledons</taxon>
        <taxon>Gunneridae</taxon>
        <taxon>Pentapetalae</taxon>
        <taxon>rosids</taxon>
        <taxon>fabids</taxon>
        <taxon>Rosales</taxon>
        <taxon>Rosaceae</taxon>
        <taxon>Rosoideae</taxon>
        <taxon>Rosoideae incertae sedis</taxon>
        <taxon>Rosa</taxon>
    </lineage>
</organism>
<evidence type="ECO:0000256" key="8">
    <source>
        <dbReference type="ARBA" id="ARBA00022527"/>
    </source>
</evidence>
<dbReference type="SUPFAM" id="SSF52540">
    <property type="entry name" value="P-loop containing nucleoside triphosphate hydrolases"/>
    <property type="match status" value="1"/>
</dbReference>
<feature type="domain" description="Protein kinase" evidence="24">
    <location>
        <begin position="990"/>
        <end position="1307"/>
    </location>
</feature>
<comment type="caution">
    <text evidence="25">The sequence shown here is derived from an EMBL/GenBank/DDBJ whole genome shotgun (WGS) entry which is preliminary data.</text>
</comment>
<keyword evidence="11" id="KW-0732">Signal</keyword>
<keyword evidence="12" id="KW-0677">Repeat</keyword>
<feature type="compositionally biased region" description="Polar residues" evidence="23">
    <location>
        <begin position="1329"/>
        <end position="1350"/>
    </location>
</feature>
<dbReference type="PANTHER" id="PTHR45621">
    <property type="entry name" value="OS01G0588500 PROTEIN-RELATED"/>
    <property type="match status" value="1"/>
</dbReference>
<keyword evidence="9 25" id="KW-0808">Transferase</keyword>
<comment type="function">
    <text evidence="21">May be involved in plant defense signaling.</text>
</comment>
<evidence type="ECO:0000256" key="15">
    <source>
        <dbReference type="ARBA" id="ARBA00022821"/>
    </source>
</evidence>
<feature type="region of interest" description="Disordered" evidence="23">
    <location>
        <begin position="938"/>
        <end position="966"/>
    </location>
</feature>
<dbReference type="InterPro" id="IPR008808">
    <property type="entry name" value="Powdery_mildew-R_dom"/>
</dbReference>
<feature type="binding site" evidence="22">
    <location>
        <position position="1422"/>
    </location>
    <ligand>
        <name>ATP</name>
        <dbReference type="ChEBI" id="CHEBI:30616"/>
    </ligand>
</feature>
<comment type="similarity">
    <text evidence="5">In the C-terminal section; belongs to the protein kinase superfamily. Ser/Thr protein kinase family.</text>
</comment>
<dbReference type="InterPro" id="IPR027417">
    <property type="entry name" value="P-loop_NTPase"/>
</dbReference>
<evidence type="ECO:0000313" key="26">
    <source>
        <dbReference type="Proteomes" id="UP000238479"/>
    </source>
</evidence>
<dbReference type="GO" id="GO:0043531">
    <property type="term" value="F:ADP binding"/>
    <property type="evidence" value="ECO:0007669"/>
    <property type="project" value="InterPro"/>
</dbReference>
<dbReference type="PROSITE" id="PS00108">
    <property type="entry name" value="PROTEIN_KINASE_ST"/>
    <property type="match status" value="2"/>
</dbReference>
<feature type="region of interest" description="Disordered" evidence="23">
    <location>
        <begin position="160"/>
        <end position="184"/>
    </location>
</feature>
<dbReference type="GO" id="GO:0004674">
    <property type="term" value="F:protein serine/threonine kinase activity"/>
    <property type="evidence" value="ECO:0007669"/>
    <property type="project" value="UniProtKB-KW"/>
</dbReference>
<dbReference type="InterPro" id="IPR055414">
    <property type="entry name" value="LRR_R13L4/SHOC2-like"/>
</dbReference>
<dbReference type="SUPFAM" id="SSF56112">
    <property type="entry name" value="Protein kinase-like (PK-like)"/>
    <property type="match status" value="2"/>
</dbReference>